<gene>
    <name evidence="6" type="ORF">CDL12_22665</name>
</gene>
<evidence type="ECO:0000313" key="7">
    <source>
        <dbReference type="Proteomes" id="UP000231279"/>
    </source>
</evidence>
<dbReference type="PANTHER" id="PTHR47955:SF15">
    <property type="entry name" value="CYTOCHROME P450 71A2-LIKE"/>
    <property type="match status" value="1"/>
</dbReference>
<keyword evidence="5" id="KW-0408">Iron</keyword>
<dbReference type="STRING" id="429701.A0A2G9GHN3"/>
<dbReference type="SUPFAM" id="SSF48264">
    <property type="entry name" value="Cytochrome P450"/>
    <property type="match status" value="1"/>
</dbReference>
<dbReference type="Gene3D" id="1.10.630.10">
    <property type="entry name" value="Cytochrome P450"/>
    <property type="match status" value="1"/>
</dbReference>
<dbReference type="Proteomes" id="UP000231279">
    <property type="component" value="Unassembled WGS sequence"/>
</dbReference>
<evidence type="ECO:0000313" key="6">
    <source>
        <dbReference type="EMBL" id="PIN04797.1"/>
    </source>
</evidence>
<keyword evidence="6" id="KW-0560">Oxidoreductase</keyword>
<reference evidence="7" key="1">
    <citation type="journal article" date="2018" name="Gigascience">
        <title>Genome assembly of the Pink Ipe (Handroanthus impetiginosus, Bignoniaceae), a highly valued, ecologically keystone Neotropical timber forest tree.</title>
        <authorList>
            <person name="Silva-Junior O.B."/>
            <person name="Grattapaglia D."/>
            <person name="Novaes E."/>
            <person name="Collevatti R.G."/>
        </authorList>
    </citation>
    <scope>NUCLEOTIDE SEQUENCE [LARGE SCALE GENOMIC DNA]</scope>
    <source>
        <strain evidence="7">cv. UFG-1</strain>
    </source>
</reference>
<evidence type="ECO:0000256" key="3">
    <source>
        <dbReference type="ARBA" id="ARBA00022617"/>
    </source>
</evidence>
<dbReference type="InterPro" id="IPR036396">
    <property type="entry name" value="Cyt_P450_sf"/>
</dbReference>
<proteinExistence type="inferred from homology"/>
<dbReference type="Pfam" id="PF00067">
    <property type="entry name" value="p450"/>
    <property type="match status" value="1"/>
</dbReference>
<dbReference type="EMBL" id="NKXS01005007">
    <property type="protein sequence ID" value="PIN04797.1"/>
    <property type="molecule type" value="Genomic_DNA"/>
</dbReference>
<dbReference type="AlphaFoldDB" id="A0A2G9GHN3"/>
<keyword evidence="3" id="KW-0349">Heme</keyword>
<organism evidence="6 7">
    <name type="scientific">Handroanthus impetiginosus</name>
    <dbReference type="NCBI Taxonomy" id="429701"/>
    <lineage>
        <taxon>Eukaryota</taxon>
        <taxon>Viridiplantae</taxon>
        <taxon>Streptophyta</taxon>
        <taxon>Embryophyta</taxon>
        <taxon>Tracheophyta</taxon>
        <taxon>Spermatophyta</taxon>
        <taxon>Magnoliopsida</taxon>
        <taxon>eudicotyledons</taxon>
        <taxon>Gunneridae</taxon>
        <taxon>Pentapetalae</taxon>
        <taxon>asterids</taxon>
        <taxon>lamiids</taxon>
        <taxon>Lamiales</taxon>
        <taxon>Bignoniaceae</taxon>
        <taxon>Crescentiina</taxon>
        <taxon>Tabebuia alliance</taxon>
        <taxon>Handroanthus</taxon>
    </lineage>
</organism>
<comment type="similarity">
    <text evidence="2">Belongs to the cytochrome P450 family.</text>
</comment>
<dbReference type="GO" id="GO:0005506">
    <property type="term" value="F:iron ion binding"/>
    <property type="evidence" value="ECO:0007669"/>
    <property type="project" value="InterPro"/>
</dbReference>
<evidence type="ECO:0000256" key="2">
    <source>
        <dbReference type="ARBA" id="ARBA00010617"/>
    </source>
</evidence>
<sequence>MSIIFQVLISLFLLCLITKFWFFRSSSNKNSPPSPPKQPILGNLHQLGSLAHQNLQSLAKKHGPLMLLHFGSVPTLIVSSADATLID</sequence>
<evidence type="ECO:0000256" key="4">
    <source>
        <dbReference type="ARBA" id="ARBA00022723"/>
    </source>
</evidence>
<dbReference type="EC" id="1.14.13.115" evidence="6"/>
<accession>A0A2G9GHN3</accession>
<keyword evidence="4" id="KW-0479">Metal-binding</keyword>
<protein>
    <submittedName>
        <fullName evidence="6">Angelicin synthase</fullName>
        <ecNumber evidence="6">1.14.13.115</ecNumber>
    </submittedName>
</protein>
<dbReference type="GO" id="GO:0004497">
    <property type="term" value="F:monooxygenase activity"/>
    <property type="evidence" value="ECO:0007669"/>
    <property type="project" value="InterPro"/>
</dbReference>
<dbReference type="InterPro" id="IPR001128">
    <property type="entry name" value="Cyt_P450"/>
</dbReference>
<name>A0A2G9GHN3_9LAMI</name>
<evidence type="ECO:0000256" key="1">
    <source>
        <dbReference type="ARBA" id="ARBA00001971"/>
    </source>
</evidence>
<dbReference type="GO" id="GO:0020037">
    <property type="term" value="F:heme binding"/>
    <property type="evidence" value="ECO:0007669"/>
    <property type="project" value="InterPro"/>
</dbReference>
<dbReference type="OrthoDB" id="912976at2759"/>
<dbReference type="PANTHER" id="PTHR47955">
    <property type="entry name" value="CYTOCHROME P450 FAMILY 71 PROTEIN"/>
    <property type="match status" value="1"/>
</dbReference>
<comment type="caution">
    <text evidence="6">The sequence shown here is derived from an EMBL/GenBank/DDBJ whole genome shotgun (WGS) entry which is preliminary data.</text>
</comment>
<evidence type="ECO:0000256" key="5">
    <source>
        <dbReference type="ARBA" id="ARBA00023004"/>
    </source>
</evidence>
<dbReference type="GO" id="GO:0016705">
    <property type="term" value="F:oxidoreductase activity, acting on paired donors, with incorporation or reduction of molecular oxygen"/>
    <property type="evidence" value="ECO:0007669"/>
    <property type="project" value="InterPro"/>
</dbReference>
<keyword evidence="7" id="KW-1185">Reference proteome</keyword>
<comment type="cofactor">
    <cofactor evidence="1">
        <name>heme</name>
        <dbReference type="ChEBI" id="CHEBI:30413"/>
    </cofactor>
</comment>